<evidence type="ECO:0000256" key="4">
    <source>
        <dbReference type="ARBA" id="ARBA00022602"/>
    </source>
</evidence>
<dbReference type="EC" id="2.5.1.58" evidence="2 9"/>
<protein>
    <recommendedName>
        <fullName evidence="3 9">Protein farnesyltransferase subunit beta</fullName>
        <shortName evidence="9">FTase-beta</shortName>
        <ecNumber evidence="2 9">2.5.1.58</ecNumber>
    </recommendedName>
</protein>
<evidence type="ECO:0000256" key="6">
    <source>
        <dbReference type="ARBA" id="ARBA00022723"/>
    </source>
</evidence>
<dbReference type="VEuPathDB" id="PiroplasmaDB:BEWA_027850"/>
<dbReference type="InterPro" id="IPR001330">
    <property type="entry name" value="Prenyltrans"/>
</dbReference>
<dbReference type="CDD" id="cd02893">
    <property type="entry name" value="FTase"/>
    <property type="match status" value="1"/>
</dbReference>
<keyword evidence="7" id="KW-0677">Repeat</keyword>
<dbReference type="RefSeq" id="XP_004829602.1">
    <property type="nucleotide sequence ID" value="XM_004829545.1"/>
</dbReference>
<dbReference type="Proteomes" id="UP000031512">
    <property type="component" value="Chromosome 1"/>
</dbReference>
<evidence type="ECO:0000256" key="5">
    <source>
        <dbReference type="ARBA" id="ARBA00022679"/>
    </source>
</evidence>
<sequence>MDNVKEIVIKRIEDAVSSLNKLGVFVGCEISTLKLGDDGFVDIPNGDDVFDYVAVVLAKYVISLCKNVDFLEEDDVSQELEESIESQKLVESDCLEVLSQVISDAMKRKNINFPSYQYHDVSIDIDSTFFAVRPYMFAVNFLSDHSVSGRGDKIKINFMEHGHLIIRKLAEISLDIAPLMRESHISYISGYLSSHGTPKKLRLEHLSCSRPWVIYWALHSLLILGADIKVYRQRAINTIMSCWDEVDGGFGGGPDQKGHLATTYAALCCLKMLDSLDECDRDKMYNFLLLLKNENGSFRMHIGGEIDTRSIYCAVSSASILEILTPKLVENTAEYISKCQTYEGGIASEPNLEAHAGYTYCGLAALALLGNMDIIDTKMAYRWCINRVTPQFGFQGRPHKLVDSCYSFWVGASLEILNLHMLECNEADSRKLEQLEIVKLLLAIYIMTVSQTGKGFRDKPRKTPDLYHTCYALSYLNIIKGYINVDDAKPINSYVKHNLLLNLLV</sequence>
<dbReference type="PANTHER" id="PTHR11774:SF6">
    <property type="entry name" value="PROTEIN FARNESYLTRANSFERASE SUBUNIT BETA"/>
    <property type="match status" value="1"/>
</dbReference>
<organism evidence="11 12">
    <name type="scientific">Theileria equi strain WA</name>
    <dbReference type="NCBI Taxonomy" id="1537102"/>
    <lineage>
        <taxon>Eukaryota</taxon>
        <taxon>Sar</taxon>
        <taxon>Alveolata</taxon>
        <taxon>Apicomplexa</taxon>
        <taxon>Aconoidasida</taxon>
        <taxon>Piroplasmida</taxon>
        <taxon>Theileriidae</taxon>
        <taxon>Theileria</taxon>
    </lineage>
</organism>
<evidence type="ECO:0000313" key="12">
    <source>
        <dbReference type="Proteomes" id="UP000031512"/>
    </source>
</evidence>
<dbReference type="InterPro" id="IPR008930">
    <property type="entry name" value="Terpenoid_cyclase/PrenylTrfase"/>
</dbReference>
<dbReference type="GeneID" id="15806786"/>
<dbReference type="SUPFAM" id="SSF48239">
    <property type="entry name" value="Terpenoid cyclases/Protein prenyltransferases"/>
    <property type="match status" value="1"/>
</dbReference>
<evidence type="ECO:0000256" key="2">
    <source>
        <dbReference type="ARBA" id="ARBA00012702"/>
    </source>
</evidence>
<dbReference type="GO" id="GO:0008270">
    <property type="term" value="F:zinc ion binding"/>
    <property type="evidence" value="ECO:0007669"/>
    <property type="project" value="UniProtKB-UniRule"/>
</dbReference>
<accession>L0AY61</accession>
<keyword evidence="12" id="KW-1185">Reference proteome</keyword>
<gene>
    <name evidence="11" type="ORF">BEWA_027850</name>
</gene>
<proteinExistence type="inferred from homology"/>
<dbReference type="GO" id="GO:0097354">
    <property type="term" value="P:prenylation"/>
    <property type="evidence" value="ECO:0007669"/>
    <property type="project" value="UniProtKB-UniRule"/>
</dbReference>
<dbReference type="eggNOG" id="KOG0365">
    <property type="taxonomic scope" value="Eukaryota"/>
</dbReference>
<keyword evidence="5 9" id="KW-0808">Transferase</keyword>
<keyword evidence="4 9" id="KW-0637">Prenyltransferase</keyword>
<comment type="catalytic activity">
    <reaction evidence="9">
        <text>L-cysteinyl-[protein] + (2E,6E)-farnesyl diphosphate = S-(2E,6E)-farnesyl-L-cysteinyl-[protein] + diphosphate</text>
        <dbReference type="Rhea" id="RHEA:13345"/>
        <dbReference type="Rhea" id="RHEA-COMP:10131"/>
        <dbReference type="Rhea" id="RHEA-COMP:11535"/>
        <dbReference type="ChEBI" id="CHEBI:29950"/>
        <dbReference type="ChEBI" id="CHEBI:33019"/>
        <dbReference type="ChEBI" id="CHEBI:86019"/>
        <dbReference type="ChEBI" id="CHEBI:175763"/>
    </reaction>
</comment>
<comment type="cofactor">
    <cofactor evidence="9">
        <name>Zn(2+)</name>
        <dbReference type="ChEBI" id="CHEBI:29105"/>
    </cofactor>
    <text evidence="9">Binds 1 zinc ion per subunit.</text>
</comment>
<feature type="domain" description="Prenyltransferase alpha-alpha toroid" evidence="10">
    <location>
        <begin position="179"/>
        <end position="490"/>
    </location>
</feature>
<dbReference type="Pfam" id="PF00432">
    <property type="entry name" value="Prenyltrans"/>
    <property type="match status" value="1"/>
</dbReference>
<dbReference type="InterPro" id="IPR045089">
    <property type="entry name" value="PGGT1B-like"/>
</dbReference>
<dbReference type="STRING" id="1537102.L0AY61"/>
<comment type="similarity">
    <text evidence="1 9">Belongs to the protein prenyltransferase subunit beta family.</text>
</comment>
<dbReference type="PANTHER" id="PTHR11774">
    <property type="entry name" value="GERANYLGERANYL TRANSFERASE TYPE BETA SUBUNIT"/>
    <property type="match status" value="1"/>
</dbReference>
<evidence type="ECO:0000256" key="9">
    <source>
        <dbReference type="RuleBase" id="RU365056"/>
    </source>
</evidence>
<dbReference type="OrthoDB" id="10261146at2759"/>
<dbReference type="AlphaFoldDB" id="L0AY61"/>
<name>L0AY61_THEEQ</name>
<evidence type="ECO:0000256" key="7">
    <source>
        <dbReference type="ARBA" id="ARBA00022737"/>
    </source>
</evidence>
<keyword evidence="6 9" id="KW-0479">Metal-binding</keyword>
<evidence type="ECO:0000256" key="1">
    <source>
        <dbReference type="ARBA" id="ARBA00010497"/>
    </source>
</evidence>
<dbReference type="Gene3D" id="1.50.10.20">
    <property type="match status" value="1"/>
</dbReference>
<evidence type="ECO:0000259" key="10">
    <source>
        <dbReference type="Pfam" id="PF00432"/>
    </source>
</evidence>
<comment type="function">
    <text evidence="9">Catalyzes the transfer of a farnesyl moiety from farnesyl diphosphate to a cysteine at the fourth position from the C-terminus of several proteins. The beta subunit is responsible for peptide-binding.</text>
</comment>
<dbReference type="GO" id="GO:0004660">
    <property type="term" value="F:protein farnesyltransferase activity"/>
    <property type="evidence" value="ECO:0007669"/>
    <property type="project" value="UniProtKB-UniRule"/>
</dbReference>
<evidence type="ECO:0000256" key="3">
    <source>
        <dbReference type="ARBA" id="ARBA00015798"/>
    </source>
</evidence>
<evidence type="ECO:0000256" key="8">
    <source>
        <dbReference type="ARBA" id="ARBA00022833"/>
    </source>
</evidence>
<reference evidence="11 12" key="1">
    <citation type="journal article" date="2012" name="BMC Genomics">
        <title>Comparative genomic analysis and phylogenetic position of Theileria equi.</title>
        <authorList>
            <person name="Kappmeyer L.S."/>
            <person name="Thiagarajan M."/>
            <person name="Herndon D.R."/>
            <person name="Ramsay J.D."/>
            <person name="Caler E."/>
            <person name="Djikeng A."/>
            <person name="Gillespie J.J."/>
            <person name="Lau A.O."/>
            <person name="Roalson E.H."/>
            <person name="Silva J.C."/>
            <person name="Silva M.G."/>
            <person name="Suarez C.E."/>
            <person name="Ueti M.W."/>
            <person name="Nene V.M."/>
            <person name="Mealey R.H."/>
            <person name="Knowles D.P."/>
            <person name="Brayton K.A."/>
        </authorList>
    </citation>
    <scope>NUCLEOTIDE SEQUENCE [LARGE SCALE GENOMIC DNA]</scope>
    <source>
        <strain evidence="11 12">WA</strain>
    </source>
</reference>
<keyword evidence="8 9" id="KW-0862">Zinc</keyword>
<dbReference type="InterPro" id="IPR026872">
    <property type="entry name" value="FTB"/>
</dbReference>
<dbReference type="EMBL" id="CP001669">
    <property type="protein sequence ID" value="AFZ79936.1"/>
    <property type="molecule type" value="Genomic_DNA"/>
</dbReference>
<dbReference type="GO" id="GO:0005965">
    <property type="term" value="C:protein farnesyltransferase complex"/>
    <property type="evidence" value="ECO:0007669"/>
    <property type="project" value="UniProtKB-UniRule"/>
</dbReference>
<dbReference type="KEGG" id="beq:BEWA_027850"/>
<comment type="subunit">
    <text evidence="9">Heterodimer of an alpha and a beta subunit.</text>
</comment>
<evidence type="ECO:0000313" key="11">
    <source>
        <dbReference type="EMBL" id="AFZ79936.1"/>
    </source>
</evidence>